<dbReference type="SUPFAM" id="SSF49498">
    <property type="entry name" value="alpha-Amylase inhibitor tendamistat"/>
    <property type="match status" value="1"/>
</dbReference>
<protein>
    <recommendedName>
        <fullName evidence="6">Alpha-amylase</fullName>
    </recommendedName>
</protein>
<name>A0ABP5XI79_9ACTN</name>
<keyword evidence="5" id="KW-1185">Reference proteome</keyword>
<dbReference type="EMBL" id="BAAATK010000038">
    <property type="protein sequence ID" value="GAA2450827.1"/>
    <property type="molecule type" value="Genomic_DNA"/>
</dbReference>
<dbReference type="RefSeq" id="WP_344607071.1">
    <property type="nucleotide sequence ID" value="NZ_BAAATK010000038.1"/>
</dbReference>
<accession>A0ABP5XI79</accession>
<evidence type="ECO:0000256" key="3">
    <source>
        <dbReference type="SAM" id="SignalP"/>
    </source>
</evidence>
<dbReference type="Gene3D" id="2.60.40.20">
    <property type="entry name" value="Alpha-amylase inhibitor"/>
    <property type="match status" value="1"/>
</dbReference>
<feature type="signal peptide" evidence="3">
    <location>
        <begin position="1"/>
        <end position="26"/>
    </location>
</feature>
<dbReference type="SMART" id="SM00783">
    <property type="entry name" value="A_amylase_inhib"/>
    <property type="match status" value="1"/>
</dbReference>
<keyword evidence="2" id="KW-1015">Disulfide bond</keyword>
<keyword evidence="3" id="KW-0732">Signal</keyword>
<evidence type="ECO:0000256" key="2">
    <source>
        <dbReference type="ARBA" id="ARBA00023157"/>
    </source>
</evidence>
<dbReference type="Proteomes" id="UP001500460">
    <property type="component" value="Unassembled WGS sequence"/>
</dbReference>
<evidence type="ECO:0008006" key="6">
    <source>
        <dbReference type="Google" id="ProtNLM"/>
    </source>
</evidence>
<keyword evidence="1" id="KW-0022">Alpha-amylase inhibitor</keyword>
<dbReference type="InterPro" id="IPR036379">
    <property type="entry name" value="A-amylase_inhib_sf"/>
</dbReference>
<feature type="chain" id="PRO_5045436153" description="Alpha-amylase" evidence="3">
    <location>
        <begin position="27"/>
        <end position="122"/>
    </location>
</feature>
<evidence type="ECO:0000256" key="1">
    <source>
        <dbReference type="ARBA" id="ARBA00022579"/>
    </source>
</evidence>
<dbReference type="Pfam" id="PF01356">
    <property type="entry name" value="A_amylase_inhib"/>
    <property type="match status" value="1"/>
</dbReference>
<reference evidence="5" key="1">
    <citation type="journal article" date="2019" name="Int. J. Syst. Evol. Microbiol.">
        <title>The Global Catalogue of Microorganisms (GCM) 10K type strain sequencing project: providing services to taxonomists for standard genome sequencing and annotation.</title>
        <authorList>
            <consortium name="The Broad Institute Genomics Platform"/>
            <consortium name="The Broad Institute Genome Sequencing Center for Infectious Disease"/>
            <person name="Wu L."/>
            <person name="Ma J."/>
        </authorList>
    </citation>
    <scope>NUCLEOTIDE SEQUENCE [LARGE SCALE GENOMIC DNA]</scope>
    <source>
        <strain evidence="5">JCM 6922</strain>
    </source>
</reference>
<gene>
    <name evidence="4" type="ORF">GCM10010421_49120</name>
</gene>
<comment type="caution">
    <text evidence="4">The sequence shown here is derived from an EMBL/GenBank/DDBJ whole genome shotgun (WGS) entry which is preliminary data.</text>
</comment>
<evidence type="ECO:0000313" key="4">
    <source>
        <dbReference type="EMBL" id="GAA2450827.1"/>
    </source>
</evidence>
<proteinExistence type="predicted"/>
<organism evidence="4 5">
    <name type="scientific">Streptomyces glaucus</name>
    <dbReference type="NCBI Taxonomy" id="284029"/>
    <lineage>
        <taxon>Bacteria</taxon>
        <taxon>Bacillati</taxon>
        <taxon>Actinomycetota</taxon>
        <taxon>Actinomycetes</taxon>
        <taxon>Kitasatosporales</taxon>
        <taxon>Streptomycetaceae</taxon>
        <taxon>Streptomyces</taxon>
    </lineage>
</organism>
<sequence>MPYAQFRALTVIASAVLLSASPAGHSATAGTDPSGPPVPECVRHFADWRYTTVVNDCDVTVDVTVEYTDGRPVPCRTLPPGSRATFPGHGPGPDHVTGVRVCVPDASEATAARRFAPAGPGA</sequence>
<evidence type="ECO:0000313" key="5">
    <source>
        <dbReference type="Proteomes" id="UP001500460"/>
    </source>
</evidence>
<dbReference type="InterPro" id="IPR000833">
    <property type="entry name" value="A-amylase_inhib"/>
</dbReference>